<comment type="caution">
    <text evidence="1">The sequence shown here is derived from an EMBL/GenBank/DDBJ whole genome shotgun (WGS) entry which is preliminary data.</text>
</comment>
<dbReference type="Proteomes" id="UP000318937">
    <property type="component" value="Unassembled WGS sequence"/>
</dbReference>
<reference evidence="1 2" key="1">
    <citation type="submission" date="2019-05" db="EMBL/GenBank/DDBJ databases">
        <title>Psychrobacillus vulpis sp. nov., a new species isolated from feces of a red fox that inhabits in The Tablas de Daimiel Natural Park, Albacete, Spain.</title>
        <authorList>
            <person name="Rodriguez M."/>
            <person name="Reina J.C."/>
            <person name="Bejar V."/>
            <person name="Llamas I."/>
        </authorList>
    </citation>
    <scope>NUCLEOTIDE SEQUENCE [LARGE SCALE GENOMIC DNA]</scope>
    <source>
        <strain evidence="1 2">NHI-2</strain>
    </source>
</reference>
<dbReference type="OrthoDB" id="9779761at2"/>
<gene>
    <name evidence="1" type="ORF">FG383_14010</name>
</gene>
<proteinExistence type="predicted"/>
<evidence type="ECO:0000313" key="2">
    <source>
        <dbReference type="Proteomes" id="UP000318937"/>
    </source>
</evidence>
<keyword evidence="2" id="KW-1185">Reference proteome</keyword>
<sequence>MPITEDLVLACRNYLLSIGSDQAYVDEVLNIENFNRGLKINLSNSNVIIENKPLGNTGKQTHIHVTGESMEFFYESSFLERVRGNTDDENINVELISSNLEHLNGISEFRRSGESIPSYEVTGETLVYTSNTLKKIGHGGTQVQLSKKRQDGEAFTRLRSVLFPNDILVFLEYSEAERGYLAIGLPEFHSVSIELLDEGSTLFTSNQQSVANPEFRIRLSQVTAENIATFNRTEMAEGINGQNEFDLSGGILTRGERTERHQEMLRVLASYLESNGFSLFEGNIDCLAVRENIDTLIFEAKTLDGTAADEARQVRLALGQLIYYDFFGTQQFANTSKLKIAFFESEIASFHIDLFKENNTFVIWLNGQGEFSGNSESLEFLNGLSNR</sequence>
<dbReference type="AlphaFoldDB" id="A0A544T2J6"/>
<accession>A0A544T2J6</accession>
<organism evidence="1 2">
    <name type="scientific">Psychrobacillus soli</name>
    <dbReference type="NCBI Taxonomy" id="1543965"/>
    <lineage>
        <taxon>Bacteria</taxon>
        <taxon>Bacillati</taxon>
        <taxon>Bacillota</taxon>
        <taxon>Bacilli</taxon>
        <taxon>Bacillales</taxon>
        <taxon>Bacillaceae</taxon>
        <taxon>Psychrobacillus</taxon>
    </lineage>
</organism>
<dbReference type="RefSeq" id="WP_142608017.1">
    <property type="nucleotide sequence ID" value="NZ_VDGG01000030.1"/>
</dbReference>
<protein>
    <submittedName>
        <fullName evidence="1">Uncharacterized protein</fullName>
    </submittedName>
</protein>
<name>A0A544T2J6_9BACI</name>
<dbReference type="EMBL" id="VDGG01000030">
    <property type="protein sequence ID" value="TQR11644.1"/>
    <property type="molecule type" value="Genomic_DNA"/>
</dbReference>
<evidence type="ECO:0000313" key="1">
    <source>
        <dbReference type="EMBL" id="TQR11644.1"/>
    </source>
</evidence>